<protein>
    <submittedName>
        <fullName evidence="2">Uncharacterized protein</fullName>
    </submittedName>
</protein>
<dbReference type="Proteomes" id="UP000716291">
    <property type="component" value="Unassembled WGS sequence"/>
</dbReference>
<accession>A0A9P7BJJ1</accession>
<evidence type="ECO:0000313" key="3">
    <source>
        <dbReference type="Proteomes" id="UP000716291"/>
    </source>
</evidence>
<dbReference type="AlphaFoldDB" id="A0A9P7BJJ1"/>
<evidence type="ECO:0000313" key="2">
    <source>
        <dbReference type="EMBL" id="KAG1277576.1"/>
    </source>
</evidence>
<feature type="region of interest" description="Disordered" evidence="1">
    <location>
        <begin position="1"/>
        <end position="20"/>
    </location>
</feature>
<proteinExistence type="predicted"/>
<comment type="caution">
    <text evidence="2">The sequence shown here is derived from an EMBL/GenBank/DDBJ whole genome shotgun (WGS) entry which is preliminary data.</text>
</comment>
<keyword evidence="3" id="KW-1185">Reference proteome</keyword>
<name>A0A9P7BJJ1_RHIOR</name>
<sequence length="81" mass="8376">MATNSTDCGTPRMTRSASRRASAVAGATTAAVNVPTMVFSVLTGSVTAPPPHRPCGTSPTGRRACVRAGRSQRRAGLPRYC</sequence>
<gene>
    <name evidence="2" type="ORF">G6F64_014718</name>
</gene>
<dbReference type="EMBL" id="JAANQT010009339">
    <property type="protein sequence ID" value="KAG1277576.1"/>
    <property type="molecule type" value="Genomic_DNA"/>
</dbReference>
<reference evidence="2" key="1">
    <citation type="journal article" date="2020" name="Microb. Genom.">
        <title>Genetic diversity of clinical and environmental Mucorales isolates obtained from an investigation of mucormycosis cases among solid organ transplant recipients.</title>
        <authorList>
            <person name="Nguyen M.H."/>
            <person name="Kaul D."/>
            <person name="Muto C."/>
            <person name="Cheng S.J."/>
            <person name="Richter R.A."/>
            <person name="Bruno V.M."/>
            <person name="Liu G."/>
            <person name="Beyhan S."/>
            <person name="Sundermann A.J."/>
            <person name="Mounaud S."/>
            <person name="Pasculle A.W."/>
            <person name="Nierman W.C."/>
            <person name="Driscoll E."/>
            <person name="Cumbie R."/>
            <person name="Clancy C.J."/>
            <person name="Dupont C.L."/>
        </authorList>
    </citation>
    <scope>NUCLEOTIDE SEQUENCE</scope>
    <source>
        <strain evidence="2">GL11</strain>
    </source>
</reference>
<evidence type="ECO:0000256" key="1">
    <source>
        <dbReference type="SAM" id="MobiDB-lite"/>
    </source>
</evidence>
<organism evidence="2 3">
    <name type="scientific">Rhizopus oryzae</name>
    <name type="common">Mucormycosis agent</name>
    <name type="synonym">Rhizopus arrhizus var. delemar</name>
    <dbReference type="NCBI Taxonomy" id="64495"/>
    <lineage>
        <taxon>Eukaryota</taxon>
        <taxon>Fungi</taxon>
        <taxon>Fungi incertae sedis</taxon>
        <taxon>Mucoromycota</taxon>
        <taxon>Mucoromycotina</taxon>
        <taxon>Mucoromycetes</taxon>
        <taxon>Mucorales</taxon>
        <taxon>Mucorineae</taxon>
        <taxon>Rhizopodaceae</taxon>
        <taxon>Rhizopus</taxon>
    </lineage>
</organism>
<feature type="region of interest" description="Disordered" evidence="1">
    <location>
        <begin position="45"/>
        <end position="69"/>
    </location>
</feature>